<dbReference type="Proteomes" id="UP000295008">
    <property type="component" value="Unassembled WGS sequence"/>
</dbReference>
<dbReference type="AlphaFoldDB" id="A0A4R1S2Y5"/>
<dbReference type="Gene3D" id="3.40.1550.10">
    <property type="entry name" value="CheC-like"/>
    <property type="match status" value="1"/>
</dbReference>
<keyword evidence="1" id="KW-0145">Chemotaxis</keyword>
<dbReference type="EMBL" id="SLUN01000005">
    <property type="protein sequence ID" value="TCL73274.1"/>
    <property type="molecule type" value="Genomic_DNA"/>
</dbReference>
<dbReference type="Pfam" id="PF13690">
    <property type="entry name" value="CheX"/>
    <property type="match status" value="1"/>
</dbReference>
<dbReference type="SUPFAM" id="SSF103039">
    <property type="entry name" value="CheC-like"/>
    <property type="match status" value="1"/>
</dbReference>
<feature type="domain" description="Chemotaxis phosphatase CheX-like" evidence="2">
    <location>
        <begin position="42"/>
        <end position="137"/>
    </location>
</feature>
<dbReference type="CDD" id="cd17906">
    <property type="entry name" value="CheX"/>
    <property type="match status" value="1"/>
</dbReference>
<evidence type="ECO:0000313" key="3">
    <source>
        <dbReference type="EMBL" id="TCL73274.1"/>
    </source>
</evidence>
<comment type="caution">
    <text evidence="3">The sequence shown here is derived from an EMBL/GenBank/DDBJ whole genome shotgun (WGS) entry which is preliminary data.</text>
</comment>
<evidence type="ECO:0000256" key="1">
    <source>
        <dbReference type="ARBA" id="ARBA00022500"/>
    </source>
</evidence>
<dbReference type="InterPro" id="IPR038756">
    <property type="entry name" value="CheX-like"/>
</dbReference>
<name>A0A4R1S2Y5_HYDET</name>
<dbReference type="InterPro" id="IPR028051">
    <property type="entry name" value="CheX-like_dom"/>
</dbReference>
<keyword evidence="4" id="KW-1185">Reference proteome</keyword>
<dbReference type="GO" id="GO:0006935">
    <property type="term" value="P:chemotaxis"/>
    <property type="evidence" value="ECO:0007669"/>
    <property type="project" value="UniProtKB-KW"/>
</dbReference>
<evidence type="ECO:0000259" key="2">
    <source>
        <dbReference type="Pfam" id="PF13690"/>
    </source>
</evidence>
<protein>
    <submittedName>
        <fullName evidence="3">Chemotaxis protein CheX</fullName>
    </submittedName>
</protein>
<proteinExistence type="predicted"/>
<gene>
    <name evidence="3" type="ORF">EDC14_1005136</name>
</gene>
<evidence type="ECO:0000313" key="4">
    <source>
        <dbReference type="Proteomes" id="UP000295008"/>
    </source>
</evidence>
<accession>A0A4R1S2Y5</accession>
<reference evidence="3 4" key="1">
    <citation type="submission" date="2019-03" db="EMBL/GenBank/DDBJ databases">
        <title>Genomic Encyclopedia of Type Strains, Phase IV (KMG-IV): sequencing the most valuable type-strain genomes for metagenomic binning, comparative biology and taxonomic classification.</title>
        <authorList>
            <person name="Goeker M."/>
        </authorList>
    </citation>
    <scope>NUCLEOTIDE SEQUENCE [LARGE SCALE GENOMIC DNA]</scope>
    <source>
        <strain evidence="3 4">LX-B</strain>
    </source>
</reference>
<organism evidence="3 4">
    <name type="scientific">Hydrogenispora ethanolica</name>
    <dbReference type="NCBI Taxonomy" id="1082276"/>
    <lineage>
        <taxon>Bacteria</taxon>
        <taxon>Bacillati</taxon>
        <taxon>Bacillota</taxon>
        <taxon>Hydrogenispora</taxon>
    </lineage>
</organism>
<dbReference type="PANTHER" id="PTHR39452">
    <property type="entry name" value="CHEY-P PHOSPHATASE CHEX"/>
    <property type="match status" value="1"/>
</dbReference>
<dbReference type="PANTHER" id="PTHR39452:SF1">
    <property type="entry name" value="CHEY-P PHOSPHATASE CHEX"/>
    <property type="match status" value="1"/>
</dbReference>
<dbReference type="InterPro" id="IPR028976">
    <property type="entry name" value="CheC-like_sf"/>
</dbReference>
<sequence>MDVKYINPFIEGCQDIIGKVAGFNVAPGTISVKKSPYTEDNIVVIIGLTGQIRGTAIFSFRMAVACRIASAMMGMTVNELDEMGKSAISELSNMIMGKSATIFSDRGDKVDISPPTVLMGDNMQFSADNAKIVSIPLLFDSGDQITLDISFVEM</sequence>
<dbReference type="RefSeq" id="WP_132013425.1">
    <property type="nucleotide sequence ID" value="NZ_SLUN01000005.1"/>
</dbReference>
<dbReference type="OrthoDB" id="9788100at2"/>